<keyword evidence="1" id="KW-0472">Membrane</keyword>
<gene>
    <name evidence="2" type="ORF">Rhe02_54960</name>
</gene>
<dbReference type="AlphaFoldDB" id="A0A8J3QCS0"/>
<comment type="caution">
    <text evidence="2">The sequence shown here is derived from an EMBL/GenBank/DDBJ whole genome shotgun (WGS) entry which is preliminary data.</text>
</comment>
<organism evidence="2 3">
    <name type="scientific">Rhizocola hellebori</name>
    <dbReference type="NCBI Taxonomy" id="1392758"/>
    <lineage>
        <taxon>Bacteria</taxon>
        <taxon>Bacillati</taxon>
        <taxon>Actinomycetota</taxon>
        <taxon>Actinomycetes</taxon>
        <taxon>Micromonosporales</taxon>
        <taxon>Micromonosporaceae</taxon>
        <taxon>Rhizocola</taxon>
    </lineage>
</organism>
<accession>A0A8J3QCS0</accession>
<name>A0A8J3QCS0_9ACTN</name>
<dbReference type="Proteomes" id="UP000612899">
    <property type="component" value="Unassembled WGS sequence"/>
</dbReference>
<evidence type="ECO:0000256" key="1">
    <source>
        <dbReference type="SAM" id="Phobius"/>
    </source>
</evidence>
<evidence type="ECO:0000313" key="2">
    <source>
        <dbReference type="EMBL" id="GIH07429.1"/>
    </source>
</evidence>
<keyword evidence="3" id="KW-1185">Reference proteome</keyword>
<keyword evidence="1" id="KW-1133">Transmembrane helix</keyword>
<dbReference type="EMBL" id="BONY01000036">
    <property type="protein sequence ID" value="GIH07429.1"/>
    <property type="molecule type" value="Genomic_DNA"/>
</dbReference>
<keyword evidence="1" id="KW-0812">Transmembrane</keyword>
<feature type="transmembrane region" description="Helical" evidence="1">
    <location>
        <begin position="28"/>
        <end position="47"/>
    </location>
</feature>
<sequence>MIVSIEVDLDQPPTPVDQGGWLDNPKRVVATVAVVGVIVIAVIAVTLPSWRGAPRPAAALSIAPAAAPCQVGIAVPPLPAFTITAQVTGDLYEYEDTGRWTWQQMIWIPANLNGRPDLRLIELQTGNGPINVTTGGPHQLGVASKAARVRLDFAPDAVYDRWVSLSVASADLPGGDVLAVSLADAEGGITSQVVPLGEQFHSTLTGFGLQIPAGQVTTADNPGPEVKYGPPAFSANC</sequence>
<protein>
    <submittedName>
        <fullName evidence="2">Uncharacterized protein</fullName>
    </submittedName>
</protein>
<evidence type="ECO:0000313" key="3">
    <source>
        <dbReference type="Proteomes" id="UP000612899"/>
    </source>
</evidence>
<proteinExistence type="predicted"/>
<reference evidence="2" key="1">
    <citation type="submission" date="2021-01" db="EMBL/GenBank/DDBJ databases">
        <title>Whole genome shotgun sequence of Rhizocola hellebori NBRC 109834.</title>
        <authorList>
            <person name="Komaki H."/>
            <person name="Tamura T."/>
        </authorList>
    </citation>
    <scope>NUCLEOTIDE SEQUENCE</scope>
    <source>
        <strain evidence="2">NBRC 109834</strain>
    </source>
</reference>